<dbReference type="GO" id="GO:0005829">
    <property type="term" value="C:cytosol"/>
    <property type="evidence" value="ECO:0007669"/>
    <property type="project" value="TreeGrafter"/>
</dbReference>
<dbReference type="SFLD" id="SFLDG01123">
    <property type="entry name" value="methyltransferase_(Class_B)"/>
    <property type="match status" value="1"/>
</dbReference>
<proteinExistence type="predicted"/>
<dbReference type="PROSITE" id="PS51918">
    <property type="entry name" value="RADICAL_SAM"/>
    <property type="match status" value="1"/>
</dbReference>
<evidence type="ECO:0000256" key="2">
    <source>
        <dbReference type="ARBA" id="ARBA00022691"/>
    </source>
</evidence>
<dbReference type="InterPro" id="IPR058240">
    <property type="entry name" value="rSAM_sf"/>
</dbReference>
<dbReference type="Pfam" id="PF04055">
    <property type="entry name" value="Radical_SAM"/>
    <property type="match status" value="1"/>
</dbReference>
<dbReference type="GO" id="GO:0003824">
    <property type="term" value="F:catalytic activity"/>
    <property type="evidence" value="ECO:0007669"/>
    <property type="project" value="InterPro"/>
</dbReference>
<evidence type="ECO:0000259" key="7">
    <source>
        <dbReference type="PROSITE" id="PS51918"/>
    </source>
</evidence>
<comment type="caution">
    <text evidence="8">The sequence shown here is derived from an EMBL/GenBank/DDBJ whole genome shotgun (WGS) entry which is preliminary data.</text>
</comment>
<evidence type="ECO:0000256" key="3">
    <source>
        <dbReference type="ARBA" id="ARBA00022723"/>
    </source>
</evidence>
<dbReference type="GO" id="GO:0046872">
    <property type="term" value="F:metal ion binding"/>
    <property type="evidence" value="ECO:0007669"/>
    <property type="project" value="UniProtKB-KW"/>
</dbReference>
<dbReference type="InterPro" id="IPR006638">
    <property type="entry name" value="Elp3/MiaA/NifB-like_rSAM"/>
</dbReference>
<dbReference type="CDD" id="cd01335">
    <property type="entry name" value="Radical_SAM"/>
    <property type="match status" value="1"/>
</dbReference>
<dbReference type="OrthoDB" id="9801424at2"/>
<dbReference type="InterPro" id="IPR034466">
    <property type="entry name" value="Methyltransferase_Class_B"/>
</dbReference>
<dbReference type="InterPro" id="IPR006158">
    <property type="entry name" value="Cobalamin-bd"/>
</dbReference>
<dbReference type="GO" id="GO:0031419">
    <property type="term" value="F:cobalamin binding"/>
    <property type="evidence" value="ECO:0007669"/>
    <property type="project" value="InterPro"/>
</dbReference>
<feature type="domain" description="B12-binding" evidence="6">
    <location>
        <begin position="7"/>
        <end position="143"/>
    </location>
</feature>
<dbReference type="PANTHER" id="PTHR43409">
    <property type="entry name" value="ANAEROBIC MAGNESIUM-PROTOPORPHYRIN IX MONOMETHYL ESTER CYCLASE-RELATED"/>
    <property type="match status" value="1"/>
</dbReference>
<protein>
    <submittedName>
        <fullName evidence="8">Anaerobic magnesium-protoporphyrin IX monomethyl ester cyclase, elongator protein 3/MiaB/NifB family</fullName>
    </submittedName>
</protein>
<keyword evidence="5" id="KW-0411">Iron-sulfur</keyword>
<dbReference type="SMART" id="SM00729">
    <property type="entry name" value="Elp3"/>
    <property type="match status" value="1"/>
</dbReference>
<dbReference type="GO" id="GO:0051539">
    <property type="term" value="F:4 iron, 4 sulfur cluster binding"/>
    <property type="evidence" value="ECO:0007669"/>
    <property type="project" value="UniProtKB-KW"/>
</dbReference>
<keyword evidence="3" id="KW-0479">Metal-binding</keyword>
<gene>
    <name evidence="8" type="ORF">SCALIN_C01_0127</name>
</gene>
<name>A0A286TTJ6_9BACT</name>
<dbReference type="InterPro" id="IPR051198">
    <property type="entry name" value="BchE-like"/>
</dbReference>
<dbReference type="Pfam" id="PF02310">
    <property type="entry name" value="B12-binding"/>
    <property type="match status" value="1"/>
</dbReference>
<sequence length="455" mass="51665">MKVVLINPPVGAERYKSNQSCIPRAGLGYLASYLEKNSIHCDVIDGKFEWLSVEDICNKVSATKPEIVGFSAMTPDIFAASNIAKRIKEVMPDIFIVLGGAHAIAMPRESLNEFPEIDFVVTGEGEETLVELVNSISGARNYREISGLGFRKGKEIVINPSRGYIRNPDSLPFPAWDKFKNNSNTYFVLSSRGCPYQCSFCMRSSGNVVRDRTPENVVKEIEWLVEKFNPKKIIFIDETFTLRKAKVLELTSLLLKKGLNKKIKWVAQTRVDKRDPEVFARMKEAGCEQIEFGVESGNQQILNNVDKSITLTQVEETVKLARKTGLFIACTFIIGHPYETEETIKDTINFAVKLKPDFVSFGIMSPYPGTKIWDMARVGEGNYRLLSHNWEEYTRFGGGCLELTNLPRKRLEVLQVKAYVSFYLRTFKIIRFIQYSLPRLKQSKVVLKKAFFGKV</sequence>
<evidence type="ECO:0000313" key="9">
    <source>
        <dbReference type="Proteomes" id="UP000218542"/>
    </source>
</evidence>
<dbReference type="PROSITE" id="PS51332">
    <property type="entry name" value="B12_BINDING"/>
    <property type="match status" value="1"/>
</dbReference>
<dbReference type="Proteomes" id="UP000218542">
    <property type="component" value="Unassembled WGS sequence"/>
</dbReference>
<dbReference type="SFLD" id="SFLDG01082">
    <property type="entry name" value="B12-binding_domain_containing"/>
    <property type="match status" value="1"/>
</dbReference>
<evidence type="ECO:0000256" key="5">
    <source>
        <dbReference type="ARBA" id="ARBA00023014"/>
    </source>
</evidence>
<dbReference type="Gene3D" id="3.80.30.20">
    <property type="entry name" value="tm_1862 like domain"/>
    <property type="match status" value="1"/>
</dbReference>
<evidence type="ECO:0000256" key="4">
    <source>
        <dbReference type="ARBA" id="ARBA00023004"/>
    </source>
</evidence>
<dbReference type="RefSeq" id="WP_096892334.1">
    <property type="nucleotide sequence ID" value="NZ_BAOS01000001.1"/>
</dbReference>
<evidence type="ECO:0000259" key="6">
    <source>
        <dbReference type="PROSITE" id="PS51332"/>
    </source>
</evidence>
<feature type="domain" description="Radical SAM core" evidence="7">
    <location>
        <begin position="180"/>
        <end position="395"/>
    </location>
</feature>
<dbReference type="Gene3D" id="3.40.50.280">
    <property type="entry name" value="Cobalamin-binding domain"/>
    <property type="match status" value="1"/>
</dbReference>
<evidence type="ECO:0000313" key="8">
    <source>
        <dbReference type="EMBL" id="GAX59196.1"/>
    </source>
</evidence>
<comment type="cofactor">
    <cofactor evidence="1">
        <name>[4Fe-4S] cluster</name>
        <dbReference type="ChEBI" id="CHEBI:49883"/>
    </cofactor>
</comment>
<accession>A0A286TTJ6</accession>
<dbReference type="SUPFAM" id="SSF102114">
    <property type="entry name" value="Radical SAM enzymes"/>
    <property type="match status" value="1"/>
</dbReference>
<keyword evidence="9" id="KW-1185">Reference proteome</keyword>
<dbReference type="PANTHER" id="PTHR43409:SF16">
    <property type="entry name" value="SLR0320 PROTEIN"/>
    <property type="match status" value="1"/>
</dbReference>
<dbReference type="InterPro" id="IPR036724">
    <property type="entry name" value="Cobalamin-bd_sf"/>
</dbReference>
<dbReference type="SFLD" id="SFLDS00029">
    <property type="entry name" value="Radical_SAM"/>
    <property type="match status" value="1"/>
</dbReference>
<dbReference type="SUPFAM" id="SSF52242">
    <property type="entry name" value="Cobalamin (vitamin B12)-binding domain"/>
    <property type="match status" value="1"/>
</dbReference>
<dbReference type="AlphaFoldDB" id="A0A286TTJ6"/>
<dbReference type="CDD" id="cd02068">
    <property type="entry name" value="radical_SAM_B12_BD"/>
    <property type="match status" value="1"/>
</dbReference>
<organism evidence="8 9">
    <name type="scientific">Candidatus Scalindua japonica</name>
    <dbReference type="NCBI Taxonomy" id="1284222"/>
    <lineage>
        <taxon>Bacteria</taxon>
        <taxon>Pseudomonadati</taxon>
        <taxon>Planctomycetota</taxon>
        <taxon>Candidatus Brocadiia</taxon>
        <taxon>Candidatus Brocadiales</taxon>
        <taxon>Candidatus Scalinduaceae</taxon>
        <taxon>Candidatus Scalindua</taxon>
    </lineage>
</organism>
<reference evidence="9" key="1">
    <citation type="journal article" date="2017" name="Environ. Microbiol. Rep.">
        <title>Genetic Diversity of Marine Anaerobic Ammonium-Oxidizing Bacteria as Revealed by Genomic and Proteomic Analyses of 'Candidatus Scalindua japonica'.</title>
        <authorList>
            <person name="Oshiki M."/>
            <person name="Mizuto K."/>
            <person name="Kimura Z."/>
            <person name="Kindaichi T."/>
            <person name="Satoh H."/>
            <person name="Okabe S."/>
        </authorList>
    </citation>
    <scope>NUCLEOTIDE SEQUENCE [LARGE SCALE GENOMIC DNA]</scope>
    <source>
        <strain evidence="9">husup-a2</strain>
    </source>
</reference>
<keyword evidence="2" id="KW-0949">S-adenosyl-L-methionine</keyword>
<evidence type="ECO:0000256" key="1">
    <source>
        <dbReference type="ARBA" id="ARBA00001966"/>
    </source>
</evidence>
<dbReference type="InterPro" id="IPR023404">
    <property type="entry name" value="rSAM_horseshoe"/>
</dbReference>
<dbReference type="InterPro" id="IPR007197">
    <property type="entry name" value="rSAM"/>
</dbReference>
<keyword evidence="4" id="KW-0408">Iron</keyword>
<dbReference type="EMBL" id="BAOS01000001">
    <property type="protein sequence ID" value="GAX59196.1"/>
    <property type="molecule type" value="Genomic_DNA"/>
</dbReference>